<dbReference type="InterPro" id="IPR012340">
    <property type="entry name" value="NA-bd_OB-fold"/>
</dbReference>
<dbReference type="SMART" id="SM00316">
    <property type="entry name" value="S1"/>
    <property type="match status" value="1"/>
</dbReference>
<feature type="domain" description="S1 motif" evidence="1">
    <location>
        <begin position="9"/>
        <end position="75"/>
    </location>
</feature>
<evidence type="ECO:0000313" key="3">
    <source>
        <dbReference type="Proteomes" id="UP000189670"/>
    </source>
</evidence>
<dbReference type="AlphaFoldDB" id="A0A1V1NU63"/>
<accession>A0A1V1NU63</accession>
<dbReference type="InterPro" id="IPR003029">
    <property type="entry name" value="S1_domain"/>
</dbReference>
<protein>
    <recommendedName>
        <fullName evidence="1">S1 motif domain-containing protein</fullName>
    </recommendedName>
</protein>
<reference evidence="3" key="1">
    <citation type="submission" date="2012-11" db="EMBL/GenBank/DDBJ databases">
        <authorList>
            <person name="Lucero-Rivera Y.E."/>
            <person name="Tovar-Ramirez D."/>
        </authorList>
    </citation>
    <scope>NUCLEOTIDE SEQUENCE [LARGE SCALE GENOMIC DNA]</scope>
    <source>
        <strain evidence="3">Araruama</strain>
    </source>
</reference>
<organism evidence="2 3">
    <name type="scientific">Candidatus Magnetoglobus multicellularis str. Araruama</name>
    <dbReference type="NCBI Taxonomy" id="890399"/>
    <lineage>
        <taxon>Bacteria</taxon>
        <taxon>Pseudomonadati</taxon>
        <taxon>Thermodesulfobacteriota</taxon>
        <taxon>Desulfobacteria</taxon>
        <taxon>Desulfobacterales</taxon>
        <taxon>Desulfobacteraceae</taxon>
        <taxon>Candidatus Magnetoglobus</taxon>
    </lineage>
</organism>
<dbReference type="PRINTS" id="PR00681">
    <property type="entry name" value="RIBOSOMALS1"/>
</dbReference>
<dbReference type="Gene3D" id="2.40.50.140">
    <property type="entry name" value="Nucleic acid-binding proteins"/>
    <property type="match status" value="1"/>
</dbReference>
<dbReference type="InterPro" id="IPR035104">
    <property type="entry name" value="Ribosomal_protein_S1-like"/>
</dbReference>
<comment type="caution">
    <text evidence="2">The sequence shown here is derived from an EMBL/GenBank/DDBJ whole genome shotgun (WGS) entry which is preliminary data.</text>
</comment>
<feature type="non-terminal residue" evidence="2">
    <location>
        <position position="1"/>
    </location>
</feature>
<dbReference type="GO" id="GO:0003676">
    <property type="term" value="F:nucleic acid binding"/>
    <property type="evidence" value="ECO:0007669"/>
    <property type="project" value="InterPro"/>
</dbReference>
<name>A0A1V1NU63_9BACT</name>
<dbReference type="EMBL" id="ATBP01002211">
    <property type="protein sequence ID" value="ETR66127.1"/>
    <property type="molecule type" value="Genomic_DNA"/>
</dbReference>
<proteinExistence type="predicted"/>
<sequence>QLEDAYHSSMPVEGKVREQCKGGFYVELLQKRAFCPISQMDISFIENPEEYIGNSYRFMIVKFENGGRNIVVSRRQLLSQEQQAVHDEFFKSTLRSRLLMEPLLA</sequence>
<gene>
    <name evidence="2" type="ORF">OMM_13211</name>
</gene>
<dbReference type="SUPFAM" id="SSF50249">
    <property type="entry name" value="Nucleic acid-binding proteins"/>
    <property type="match status" value="1"/>
</dbReference>
<dbReference type="CDD" id="cd04465">
    <property type="entry name" value="S1_RPS1_repeat_ec2_hs2"/>
    <property type="match status" value="1"/>
</dbReference>
<dbReference type="Pfam" id="PF00575">
    <property type="entry name" value="S1"/>
    <property type="match status" value="1"/>
</dbReference>
<evidence type="ECO:0000259" key="1">
    <source>
        <dbReference type="PROSITE" id="PS50126"/>
    </source>
</evidence>
<evidence type="ECO:0000313" key="2">
    <source>
        <dbReference type="EMBL" id="ETR66127.1"/>
    </source>
</evidence>
<dbReference type="PROSITE" id="PS50126">
    <property type="entry name" value="S1"/>
    <property type="match status" value="1"/>
</dbReference>
<dbReference type="Proteomes" id="UP000189670">
    <property type="component" value="Unassembled WGS sequence"/>
</dbReference>